<dbReference type="PANTHER" id="PTHR31308">
    <property type="match status" value="1"/>
</dbReference>
<evidence type="ECO:0000313" key="2">
    <source>
        <dbReference type="EMBL" id="KAG0255756.1"/>
    </source>
</evidence>
<dbReference type="Gene3D" id="3.20.20.80">
    <property type="entry name" value="Glycosidases"/>
    <property type="match status" value="2"/>
</dbReference>
<feature type="compositionally biased region" description="Basic and acidic residues" evidence="1">
    <location>
        <begin position="98"/>
        <end position="107"/>
    </location>
</feature>
<evidence type="ECO:0000256" key="1">
    <source>
        <dbReference type="SAM" id="MobiDB-lite"/>
    </source>
</evidence>
<dbReference type="OrthoDB" id="9971853at2759"/>
<dbReference type="GO" id="GO:1904462">
    <property type="term" value="P:ergosteryl 3-beta-D-glucoside catabolic process"/>
    <property type="evidence" value="ECO:0007669"/>
    <property type="project" value="TreeGrafter"/>
</dbReference>
<protein>
    <recommendedName>
        <fullName evidence="4">Glycoside hydrolase</fullName>
    </recommendedName>
</protein>
<evidence type="ECO:0008006" key="4">
    <source>
        <dbReference type="Google" id="ProtNLM"/>
    </source>
</evidence>
<gene>
    <name evidence="2" type="ORF">BG011_004954</name>
</gene>
<organism evidence="2 3">
    <name type="scientific">Mortierella polycephala</name>
    <dbReference type="NCBI Taxonomy" id="41804"/>
    <lineage>
        <taxon>Eukaryota</taxon>
        <taxon>Fungi</taxon>
        <taxon>Fungi incertae sedis</taxon>
        <taxon>Mucoromycota</taxon>
        <taxon>Mortierellomycotina</taxon>
        <taxon>Mortierellomycetes</taxon>
        <taxon>Mortierellales</taxon>
        <taxon>Mortierellaceae</taxon>
        <taxon>Mortierella</taxon>
    </lineage>
</organism>
<reference evidence="2" key="1">
    <citation type="journal article" date="2020" name="Fungal Divers.">
        <title>Resolving the Mortierellaceae phylogeny through synthesis of multi-gene phylogenetics and phylogenomics.</title>
        <authorList>
            <person name="Vandepol N."/>
            <person name="Liber J."/>
            <person name="Desiro A."/>
            <person name="Na H."/>
            <person name="Kennedy M."/>
            <person name="Barry K."/>
            <person name="Grigoriev I.V."/>
            <person name="Miller A.N."/>
            <person name="O'Donnell K."/>
            <person name="Stajich J.E."/>
            <person name="Bonito G."/>
        </authorList>
    </citation>
    <scope>NUCLEOTIDE SEQUENCE</scope>
    <source>
        <strain evidence="2">KOD948</strain>
    </source>
</reference>
<dbReference type="InterPro" id="IPR017853">
    <property type="entry name" value="GH"/>
</dbReference>
<dbReference type="InterPro" id="IPR052066">
    <property type="entry name" value="Glycosphingolipid_Hydrolases"/>
</dbReference>
<keyword evidence="3" id="KW-1185">Reference proteome</keyword>
<name>A0A9P6PYS8_9FUNG</name>
<sequence length="1385" mass="154737">MTHLPDTATTHSYGNAWGSTRLAAKDGWILDPQNRVVILHGINVSGGTKMPFHLSSKAAATSGAEAGADVGLSTTISSAHYGAAPTTANLEPNTHASTSKEEEEKTKTMSMGEVPGVVYSYKDKEFYDHRNVSFVNRPFSLEEADLHFERLARWGCQCLRMLVPWEALEHAGPGIYDEEYIMYLIKLLRIAAKYGLKCYLDPHVDCWSRFTGGSGMPGWTLELAGMDMTKFNQTGAAIVHNTYANKEDYPKMIWATNNIKVAAATMFTLFFAGQVFAPQAMVPLSITTLYHLRRMHSAVISDEAYRRGVDGGLKAPAPVQNLIQIPRVDHEFVHRGQVNIQHFLQAHYIEAFAHLGRRIEEEDRISLRRGGIGLVTSGSMMGFETMNEPSPGYLNHPDLNKLLELGDLQVGACPTPIQGLELAQGGTVKCEVWNTGALGPMRKGSVKINQEKANIWKRPYWRAQNQGGDCDMVGQQRLQPPSTPPLMTAPGGDSSEYNPRASPFDIVSRLGIASAPSVSSKTAVGEITVDAMSEAHLFKTGWPEPVGYSDVCLWAEHKVWDPKTGKLLQPNYFERIPTKTYVPPGFQPGKEVEWKQDFWLPFVNTFSLRMRQIDSNLMVFVEPPVNEAPPMFRLHKVLIRGAGDQLINMFRSMAHRRQRQAHRTQHASSASRRVVSESIPADGNNSSTDKGKSSRIEDGLHENACQYPVFEPYGDVRDNVVVAPHFYDGYTNITRDFIPFTFDFLGYKRGIYWSALGALKLSWSGVETTWKDQVKGIESDIRFAMGHQQGILMGETGLPMDMFNKASFKNRYGSPKQAFAMRLLLDAMDSSLLSYTLWNYCSDNSNQWGDRWNGEDFSVWCPPENEFLQPEFPSAVKSTSTAATQLTKANVVLKEIPAELGTGNEQTGFSEGFCWWLCRPKTNVWTTRTAPKRLVIVSTDPNQLNASGEGSTLPVAIANKAPAPSTLKSWQDLIPLSMQIERSRLEFYGGLRVGETLIRAYPLAIWGEPILYRFESGKPISDSQLFSKDPDLAKKKTGDVSSWENRFVMYFHLACGRRWDRDAMQCRRNGADQNTGSSGGPDSPSTDIFLPRFHFSLDSPVGEDQFESLNIVQELQVQQRTDTPTSNSVIRSKNLREKGRWHRLDVQLSDGSFTLQPTRQLLQYWTAPISKSNVLDDNLAPTAEFYEQVETRIRNLFALGWDGIQGISTTAEQEWIRKLWREMQNGEAAAESFVAPSVLSCLFPWTMSSSLRGEGDVVREERKKLKLRELQQKWRDRVGLPAKGVAQCTGCGQLESVRNIPKGALSLGFPQTLATQFQVQQTLNGVKHIDLFLAISTSVAPLDNDKSDAGWVLVDRLSPLTTVPRGFWGDVKRSLLASLSLPTRF</sequence>
<dbReference type="GO" id="GO:0050295">
    <property type="term" value="F:steryl-beta-glucosidase activity"/>
    <property type="evidence" value="ECO:0007669"/>
    <property type="project" value="TreeGrafter"/>
</dbReference>
<evidence type="ECO:0000313" key="3">
    <source>
        <dbReference type="Proteomes" id="UP000726737"/>
    </source>
</evidence>
<dbReference type="PANTHER" id="PTHR31308:SF5">
    <property type="entry name" value="ERGOSTERYL-BETA-GLUCOSIDASE"/>
    <property type="match status" value="1"/>
</dbReference>
<accession>A0A9P6PYS8</accession>
<proteinExistence type="predicted"/>
<dbReference type="Proteomes" id="UP000726737">
    <property type="component" value="Unassembled WGS sequence"/>
</dbReference>
<feature type="compositionally biased region" description="Polar residues" evidence="1">
    <location>
        <begin position="86"/>
        <end position="96"/>
    </location>
</feature>
<dbReference type="EMBL" id="JAAAJA010000334">
    <property type="protein sequence ID" value="KAG0255756.1"/>
    <property type="molecule type" value="Genomic_DNA"/>
</dbReference>
<feature type="region of interest" description="Disordered" evidence="1">
    <location>
        <begin position="657"/>
        <end position="695"/>
    </location>
</feature>
<dbReference type="SUPFAM" id="SSF51445">
    <property type="entry name" value="(Trans)glycosidases"/>
    <property type="match status" value="1"/>
</dbReference>
<feature type="region of interest" description="Disordered" evidence="1">
    <location>
        <begin position="83"/>
        <end position="109"/>
    </location>
</feature>
<comment type="caution">
    <text evidence="2">The sequence shown here is derived from an EMBL/GenBank/DDBJ whole genome shotgun (WGS) entry which is preliminary data.</text>
</comment>